<feature type="compositionally biased region" description="Polar residues" evidence="1">
    <location>
        <begin position="22"/>
        <end position="38"/>
    </location>
</feature>
<dbReference type="AlphaFoldDB" id="A0A2G5B478"/>
<accession>A0A2G5B478</accession>
<proteinExistence type="predicted"/>
<organism evidence="2 3">
    <name type="scientific">Coemansia reversa (strain ATCC 12441 / NRRL 1564)</name>
    <dbReference type="NCBI Taxonomy" id="763665"/>
    <lineage>
        <taxon>Eukaryota</taxon>
        <taxon>Fungi</taxon>
        <taxon>Fungi incertae sedis</taxon>
        <taxon>Zoopagomycota</taxon>
        <taxon>Kickxellomycotina</taxon>
        <taxon>Kickxellomycetes</taxon>
        <taxon>Kickxellales</taxon>
        <taxon>Kickxellaceae</taxon>
        <taxon>Coemansia</taxon>
    </lineage>
</organism>
<gene>
    <name evidence="2" type="ORF">COEREDRAFT_11292</name>
</gene>
<evidence type="ECO:0000313" key="2">
    <source>
        <dbReference type="EMBL" id="PIA13537.1"/>
    </source>
</evidence>
<evidence type="ECO:0000256" key="1">
    <source>
        <dbReference type="SAM" id="MobiDB-lite"/>
    </source>
</evidence>
<dbReference type="EMBL" id="KZ303533">
    <property type="protein sequence ID" value="PIA13537.1"/>
    <property type="molecule type" value="Genomic_DNA"/>
</dbReference>
<feature type="compositionally biased region" description="Acidic residues" evidence="1">
    <location>
        <begin position="94"/>
        <end position="115"/>
    </location>
</feature>
<reference evidence="2 3" key="1">
    <citation type="journal article" date="2015" name="Genome Biol. Evol.">
        <title>Phylogenomic analyses indicate that early fungi evolved digesting cell walls of algal ancestors of land plants.</title>
        <authorList>
            <person name="Chang Y."/>
            <person name="Wang S."/>
            <person name="Sekimoto S."/>
            <person name="Aerts A.L."/>
            <person name="Choi C."/>
            <person name="Clum A."/>
            <person name="LaButti K.M."/>
            <person name="Lindquist E.A."/>
            <person name="Yee Ngan C."/>
            <person name="Ohm R.A."/>
            <person name="Salamov A.A."/>
            <person name="Grigoriev I.V."/>
            <person name="Spatafora J.W."/>
            <person name="Berbee M.L."/>
        </authorList>
    </citation>
    <scope>NUCLEOTIDE SEQUENCE [LARGE SCALE GENOMIC DNA]</scope>
    <source>
        <strain evidence="2 3">NRRL 1564</strain>
    </source>
</reference>
<feature type="compositionally biased region" description="Basic and acidic residues" evidence="1">
    <location>
        <begin position="50"/>
        <end position="65"/>
    </location>
</feature>
<protein>
    <submittedName>
        <fullName evidence="2">Uncharacterized protein</fullName>
    </submittedName>
</protein>
<dbReference type="OrthoDB" id="2239428at2759"/>
<feature type="region of interest" description="Disordered" evidence="1">
    <location>
        <begin position="21"/>
        <end position="128"/>
    </location>
</feature>
<dbReference type="InterPro" id="IPR021109">
    <property type="entry name" value="Peptidase_aspartic_dom_sf"/>
</dbReference>
<name>A0A2G5B478_COERN</name>
<evidence type="ECO:0000313" key="3">
    <source>
        <dbReference type="Proteomes" id="UP000242474"/>
    </source>
</evidence>
<dbReference type="Proteomes" id="UP000242474">
    <property type="component" value="Unassembled WGS sequence"/>
</dbReference>
<sequence length="472" mass="52260">MEHYATTTGIMLRGLRLPYQAPSPTVRNQASGARSQQPVGPATKFAPTDQRSRQTQRLDNRKDGSQHTPKWRANPNRVQQSRSGFAPRSHQTQADDDYVLQINDGDDTPESDADDHADTVSSHQTEIDNAACSDADADIVAFDHENDYVNYWPGSTSHQVHIIDQETTSDLTEWWCPSEFEWHTEPLKPQLARAMGITEFHTLEVMSPLANQVGPVSEECHTLVKELGAVGQKALSKARIVPTKTHPKWTVPIRLAANGPEISTIAEVDTRSSTMLISHSIVERLGGKVELLTGSIHLAGETTLPCWGRCTVMLSTADHTYVLHTEAFLQEINPPVLLGIDVIEQYGLGELLAGVKHRADHPVAENTGDDVPERDVGDDSEHREHILQQLKAVLDANTAIDLNKLCPLPGAVLISITHLVRALRRYNLIINVPKSIFAATQNVEVLGMHWSANGNWKVPDHRIEMLQSLEMP</sequence>
<keyword evidence="3" id="KW-1185">Reference proteome</keyword>
<dbReference type="Gene3D" id="2.40.70.10">
    <property type="entry name" value="Acid Proteases"/>
    <property type="match status" value="1"/>
</dbReference>